<evidence type="ECO:0000256" key="1">
    <source>
        <dbReference type="ARBA" id="ARBA00044755"/>
    </source>
</evidence>
<dbReference type="KEGG" id="apb:SAR116_0803"/>
<dbReference type="OrthoDB" id="5738271at2"/>
<evidence type="ECO:0000313" key="2">
    <source>
        <dbReference type="EMBL" id="ADE39046.1"/>
    </source>
</evidence>
<dbReference type="PANTHER" id="PTHR35024">
    <property type="entry name" value="HYPOTHETICAL CYTOSOLIC PROTEIN"/>
    <property type="match status" value="1"/>
</dbReference>
<evidence type="ECO:0000313" key="3">
    <source>
        <dbReference type="Proteomes" id="UP000007460"/>
    </source>
</evidence>
<dbReference type="STRING" id="488538.SAR116_0803"/>
<dbReference type="RefSeq" id="WP_013045675.1">
    <property type="nucleotide sequence ID" value="NC_014010.1"/>
</dbReference>
<dbReference type="eggNOG" id="COG1664">
    <property type="taxonomic scope" value="Bacteria"/>
</dbReference>
<dbReference type="InterPro" id="IPR007607">
    <property type="entry name" value="BacA/B"/>
</dbReference>
<protein>
    <recommendedName>
        <fullName evidence="4">Integral membrane protein CcmA involved in cell shape determination</fullName>
    </recommendedName>
</protein>
<dbReference type="Proteomes" id="UP000007460">
    <property type="component" value="Chromosome"/>
</dbReference>
<dbReference type="PANTHER" id="PTHR35024:SF4">
    <property type="entry name" value="POLYMER-FORMING CYTOSKELETAL PROTEIN"/>
    <property type="match status" value="1"/>
</dbReference>
<dbReference type="AlphaFoldDB" id="D5BRZ9"/>
<sequence>MFKNSESNGADSVNVSVIDDQMRITGTVVSDGDVILAGQLDGQIICNKLTVEDGAILNGSIETGEVVISGTVTGDVVSINAQIEASGHFEGDLKCIGIEVEAGAHVVAKFKKAPAKILKAAAKLETEAD</sequence>
<name>D5BRZ9_PUNMI</name>
<proteinExistence type="inferred from homology"/>
<keyword evidence="3" id="KW-1185">Reference proteome</keyword>
<organism evidence="2 3">
    <name type="scientific">Puniceispirillum marinum (strain IMCC1322)</name>
    <dbReference type="NCBI Taxonomy" id="488538"/>
    <lineage>
        <taxon>Bacteria</taxon>
        <taxon>Pseudomonadati</taxon>
        <taxon>Pseudomonadota</taxon>
        <taxon>Alphaproteobacteria</taxon>
        <taxon>Candidatus Puniceispirillales</taxon>
        <taxon>Candidatus Puniceispirillaceae</taxon>
        <taxon>Candidatus Puniceispirillum</taxon>
    </lineage>
</organism>
<reference evidence="2 3" key="1">
    <citation type="journal article" date="2010" name="J. Bacteriol.">
        <title>Complete genome sequence of "Candidatus Puniceispirillum marinum" IMCC1322, a representative of the SAR116 clade in the Alphaproteobacteria.</title>
        <authorList>
            <person name="Oh H.M."/>
            <person name="Kwon K.K."/>
            <person name="Kang I."/>
            <person name="Kang S.G."/>
            <person name="Lee J.H."/>
            <person name="Kim S.J."/>
            <person name="Cho J.C."/>
        </authorList>
    </citation>
    <scope>NUCLEOTIDE SEQUENCE [LARGE SCALE GENOMIC DNA]</scope>
    <source>
        <strain evidence="2 3">IMCC1322</strain>
    </source>
</reference>
<dbReference type="Pfam" id="PF04519">
    <property type="entry name" value="Bactofilin"/>
    <property type="match status" value="1"/>
</dbReference>
<dbReference type="EMBL" id="CP001751">
    <property type="protein sequence ID" value="ADE39046.1"/>
    <property type="molecule type" value="Genomic_DNA"/>
</dbReference>
<evidence type="ECO:0008006" key="4">
    <source>
        <dbReference type="Google" id="ProtNLM"/>
    </source>
</evidence>
<dbReference type="HOGENOM" id="CLU_1947035_0_0_5"/>
<comment type="similarity">
    <text evidence="1">Belongs to the bactofilin family.</text>
</comment>
<accession>D5BRZ9</accession>
<gene>
    <name evidence="2" type="ordered locus">SAR116_0803</name>
</gene>